<evidence type="ECO:0000313" key="3">
    <source>
        <dbReference type="Proteomes" id="UP000030854"/>
    </source>
</evidence>
<protein>
    <submittedName>
        <fullName evidence="2">Uncharacterized protein</fullName>
    </submittedName>
</protein>
<organism evidence="2 3">
    <name type="scientific">Uncinula necator</name>
    <name type="common">Grape powdery mildew</name>
    <dbReference type="NCBI Taxonomy" id="52586"/>
    <lineage>
        <taxon>Eukaryota</taxon>
        <taxon>Fungi</taxon>
        <taxon>Dikarya</taxon>
        <taxon>Ascomycota</taxon>
        <taxon>Pezizomycotina</taxon>
        <taxon>Leotiomycetes</taxon>
        <taxon>Erysiphales</taxon>
        <taxon>Erysiphaceae</taxon>
        <taxon>Erysiphe</taxon>
    </lineage>
</organism>
<keyword evidence="3" id="KW-1185">Reference proteome</keyword>
<evidence type="ECO:0000313" key="2">
    <source>
        <dbReference type="EMBL" id="KHJ31983.1"/>
    </source>
</evidence>
<dbReference type="EMBL" id="JNVN01002426">
    <property type="protein sequence ID" value="KHJ31983.1"/>
    <property type="molecule type" value="Genomic_DNA"/>
</dbReference>
<feature type="compositionally biased region" description="Polar residues" evidence="1">
    <location>
        <begin position="135"/>
        <end position="147"/>
    </location>
</feature>
<feature type="compositionally biased region" description="Low complexity" evidence="1">
    <location>
        <begin position="82"/>
        <end position="95"/>
    </location>
</feature>
<feature type="region of interest" description="Disordered" evidence="1">
    <location>
        <begin position="199"/>
        <end position="244"/>
    </location>
</feature>
<dbReference type="STRING" id="52586.A0A0B1P174"/>
<dbReference type="HOGENOM" id="CLU_1138729_0_0_1"/>
<feature type="compositionally biased region" description="Polar residues" evidence="1">
    <location>
        <begin position="115"/>
        <end position="125"/>
    </location>
</feature>
<reference evidence="2 3" key="1">
    <citation type="journal article" date="2014" name="BMC Genomics">
        <title>Adaptive genomic structural variation in the grape powdery mildew pathogen, Erysiphe necator.</title>
        <authorList>
            <person name="Jones L."/>
            <person name="Riaz S."/>
            <person name="Morales-Cruz A."/>
            <person name="Amrine K.C."/>
            <person name="McGuire B."/>
            <person name="Gubler W.D."/>
            <person name="Walker M.A."/>
            <person name="Cantu D."/>
        </authorList>
    </citation>
    <scope>NUCLEOTIDE SEQUENCE [LARGE SCALE GENOMIC DNA]</scope>
    <source>
        <strain evidence="3">c</strain>
    </source>
</reference>
<dbReference type="Proteomes" id="UP000030854">
    <property type="component" value="Unassembled WGS sequence"/>
</dbReference>
<dbReference type="AlphaFoldDB" id="A0A0B1P174"/>
<comment type="caution">
    <text evidence="2">The sequence shown here is derived from an EMBL/GenBank/DDBJ whole genome shotgun (WGS) entry which is preliminary data.</text>
</comment>
<accession>A0A0B1P174</accession>
<sequence length="244" mass="26907">MFGDVSTSADKQTTLSYWANNHLLSSDLPDSEVPSQIPPSSEREHTSPISNWHQLASDDKTTTKSHPIGEYAHPPQAPQPTPEYTLPSSPLTPTGEPTPPSPSLQPRAENILAPQPSQHESNQITDPAHTIISDDPNSIMTRKTNTPSFSNDDFSDDESIYAESEVSKELTITGIQADPSPTLFEQTTDPAEQKIEVSDKIMTGWDPLPQLAGQKRTRSQDPQATQIKRGRHVIRHNYNNLNKG</sequence>
<proteinExistence type="predicted"/>
<evidence type="ECO:0000256" key="1">
    <source>
        <dbReference type="SAM" id="MobiDB-lite"/>
    </source>
</evidence>
<name>A0A0B1P174_UNCNE</name>
<feature type="region of interest" description="Disordered" evidence="1">
    <location>
        <begin position="24"/>
        <end position="155"/>
    </location>
</feature>
<gene>
    <name evidence="2" type="ORF">EV44_g3151</name>
</gene>